<dbReference type="EMBL" id="HBUF01339047">
    <property type="protein sequence ID" value="CAG6699502.1"/>
    <property type="molecule type" value="Transcribed_RNA"/>
</dbReference>
<dbReference type="EMBL" id="HBUF01339045">
    <property type="protein sequence ID" value="CAG6699491.1"/>
    <property type="molecule type" value="Transcribed_RNA"/>
</dbReference>
<sequence length="132" mass="14802">MTMAFLGIWSEPSSKYTDESRLFVKYCGLAYLARSEFQSFSSTEVLIHLVDRGFGCGIASSRYLRRSGAAGLMYLEWYAMLLTLTTLANTHLRVSTLTKLCTESLGPDSVQLVAELRHATSMSYGRYDFTVL</sequence>
<dbReference type="EMBL" id="HBUF01339050">
    <property type="protein sequence ID" value="CAG6699520.1"/>
    <property type="molecule type" value="Transcribed_RNA"/>
</dbReference>
<protein>
    <submittedName>
        <fullName evidence="1">Uncharacterized protein</fullName>
    </submittedName>
</protein>
<proteinExistence type="predicted"/>
<dbReference type="EMBL" id="HBUF01339051">
    <property type="protein sequence ID" value="CAG6699526.1"/>
    <property type="molecule type" value="Transcribed_RNA"/>
</dbReference>
<dbReference type="EMBL" id="HBUF01339049">
    <property type="protein sequence ID" value="CAG6699514.1"/>
    <property type="molecule type" value="Transcribed_RNA"/>
</dbReference>
<dbReference type="AlphaFoldDB" id="A0A8D8U7W8"/>
<reference evidence="1" key="1">
    <citation type="submission" date="2021-05" db="EMBL/GenBank/DDBJ databases">
        <authorList>
            <person name="Alioto T."/>
            <person name="Alioto T."/>
            <person name="Gomez Garrido J."/>
        </authorList>
    </citation>
    <scope>NUCLEOTIDE SEQUENCE</scope>
</reference>
<dbReference type="EMBL" id="HBUF01339048">
    <property type="protein sequence ID" value="CAG6699508.1"/>
    <property type="molecule type" value="Transcribed_RNA"/>
</dbReference>
<evidence type="ECO:0000313" key="1">
    <source>
        <dbReference type="EMBL" id="CAG6699502.1"/>
    </source>
</evidence>
<name>A0A8D8U7W8_9HEMI</name>
<accession>A0A8D8U7W8</accession>
<organism evidence="1">
    <name type="scientific">Cacopsylla melanoneura</name>
    <dbReference type="NCBI Taxonomy" id="428564"/>
    <lineage>
        <taxon>Eukaryota</taxon>
        <taxon>Metazoa</taxon>
        <taxon>Ecdysozoa</taxon>
        <taxon>Arthropoda</taxon>
        <taxon>Hexapoda</taxon>
        <taxon>Insecta</taxon>
        <taxon>Pterygota</taxon>
        <taxon>Neoptera</taxon>
        <taxon>Paraneoptera</taxon>
        <taxon>Hemiptera</taxon>
        <taxon>Sternorrhyncha</taxon>
        <taxon>Psylloidea</taxon>
        <taxon>Psyllidae</taxon>
        <taxon>Psyllinae</taxon>
        <taxon>Cacopsylla</taxon>
    </lineage>
</organism>